<dbReference type="EMBL" id="BRYA01000811">
    <property type="protein sequence ID" value="GMI33156.1"/>
    <property type="molecule type" value="Genomic_DNA"/>
</dbReference>
<keyword evidence="2" id="KW-1185">Reference proteome</keyword>
<proteinExistence type="predicted"/>
<dbReference type="AlphaFoldDB" id="A0A9W7G505"/>
<sequence>MLGNQGFVHQDDAANQVHAEEGADALDSGDVGNVALSTPGFMPTTGNSAPANNTAATYYSSASAPLGAAFSCPELQQATAVQAALGVATAAAQRATGHAAVMHYEVGDATAENMTESDPHRVSRGVSSPTDLDLLGEFREEGTSDVEEPTADVGVCKADHFVADEAEEAVKDFAPLGVKGTPLQEDVIPSDLPSMMRRFQGDNVKASSLDASRVVEKLVAATTKAFPTV</sequence>
<dbReference type="Proteomes" id="UP001165065">
    <property type="component" value="Unassembled WGS sequence"/>
</dbReference>
<protein>
    <submittedName>
        <fullName evidence="1">Uncharacterized protein</fullName>
    </submittedName>
</protein>
<evidence type="ECO:0000313" key="2">
    <source>
        <dbReference type="Proteomes" id="UP001165065"/>
    </source>
</evidence>
<organism evidence="1 2">
    <name type="scientific">Triparma columacea</name>
    <dbReference type="NCBI Taxonomy" id="722753"/>
    <lineage>
        <taxon>Eukaryota</taxon>
        <taxon>Sar</taxon>
        <taxon>Stramenopiles</taxon>
        <taxon>Ochrophyta</taxon>
        <taxon>Bolidophyceae</taxon>
        <taxon>Parmales</taxon>
        <taxon>Triparmaceae</taxon>
        <taxon>Triparma</taxon>
    </lineage>
</organism>
<reference evidence="2" key="1">
    <citation type="journal article" date="2023" name="Commun. Biol.">
        <title>Genome analysis of Parmales, the sister group of diatoms, reveals the evolutionary specialization of diatoms from phago-mixotrophs to photoautotrophs.</title>
        <authorList>
            <person name="Ban H."/>
            <person name="Sato S."/>
            <person name="Yoshikawa S."/>
            <person name="Yamada K."/>
            <person name="Nakamura Y."/>
            <person name="Ichinomiya M."/>
            <person name="Sato N."/>
            <person name="Blanc-Mathieu R."/>
            <person name="Endo H."/>
            <person name="Kuwata A."/>
            <person name="Ogata H."/>
        </authorList>
    </citation>
    <scope>NUCLEOTIDE SEQUENCE [LARGE SCALE GENOMIC DNA]</scope>
</reference>
<comment type="caution">
    <text evidence="1">The sequence shown here is derived from an EMBL/GenBank/DDBJ whole genome shotgun (WGS) entry which is preliminary data.</text>
</comment>
<evidence type="ECO:0000313" key="1">
    <source>
        <dbReference type="EMBL" id="GMI33156.1"/>
    </source>
</evidence>
<gene>
    <name evidence="1" type="ORF">TrCOL_g11839</name>
</gene>
<name>A0A9W7G505_9STRA</name>
<accession>A0A9W7G505</accession>
<feature type="non-terminal residue" evidence="1">
    <location>
        <position position="1"/>
    </location>
</feature>
<dbReference type="OrthoDB" id="10648948at2759"/>